<dbReference type="PANTHER" id="PTHR41161">
    <property type="entry name" value="PROTEIN NCBP2AS2"/>
    <property type="match status" value="1"/>
</dbReference>
<organism evidence="1 2">
    <name type="scientific">Geotrypetes seraphini</name>
    <name type="common">Gaboon caecilian</name>
    <name type="synonym">Caecilia seraphini</name>
    <dbReference type="NCBI Taxonomy" id="260995"/>
    <lineage>
        <taxon>Eukaryota</taxon>
        <taxon>Metazoa</taxon>
        <taxon>Chordata</taxon>
        <taxon>Craniata</taxon>
        <taxon>Vertebrata</taxon>
        <taxon>Euteleostomi</taxon>
        <taxon>Amphibia</taxon>
        <taxon>Gymnophiona</taxon>
        <taxon>Geotrypetes</taxon>
    </lineage>
</organism>
<dbReference type="GeneID" id="117367122"/>
<evidence type="ECO:0000313" key="2">
    <source>
        <dbReference type="RefSeq" id="XP_033815294.1"/>
    </source>
</evidence>
<evidence type="ECO:0000313" key="1">
    <source>
        <dbReference type="Proteomes" id="UP000515159"/>
    </source>
</evidence>
<keyword evidence="1" id="KW-1185">Reference proteome</keyword>
<dbReference type="InParanoid" id="A0A6P8SAI2"/>
<name>A0A6P8SAI2_GEOSA</name>
<dbReference type="AlphaFoldDB" id="A0A6P8SAI2"/>
<dbReference type="PANTHER" id="PTHR41161:SF1">
    <property type="entry name" value="PROTEIN NCBP2AS2"/>
    <property type="match status" value="1"/>
</dbReference>
<dbReference type="KEGG" id="gsh:117367122"/>
<reference evidence="2" key="1">
    <citation type="submission" date="2025-08" db="UniProtKB">
        <authorList>
            <consortium name="RefSeq"/>
        </authorList>
    </citation>
    <scope>IDENTIFICATION</scope>
</reference>
<dbReference type="Proteomes" id="UP000515159">
    <property type="component" value="Chromosome 9"/>
</dbReference>
<dbReference type="OrthoDB" id="5950777at2759"/>
<gene>
    <name evidence="2" type="primary">NCBP2AS2</name>
</gene>
<proteinExistence type="predicted"/>
<dbReference type="InterPro" id="IPR042407">
    <property type="entry name" value="NCBP2-AS2"/>
</dbReference>
<accession>A0A6P8SAI2</accession>
<dbReference type="RefSeq" id="XP_033815294.1">
    <property type="nucleotide sequence ID" value="XM_033959403.1"/>
</dbReference>
<protein>
    <submittedName>
        <fullName evidence="2">Protein NCBP2AS2</fullName>
    </submittedName>
</protein>
<dbReference type="CTD" id="152217"/>
<sequence>MVLKRLLYSLVNNRQLIEKLAASRLMRRAAQLTAFALTKAQILGSDAARRLLASDAMRQLLASDAVRQIRETDPAEVGRKMSRVGQSLVQELRQNFEALKQKQQQQAKSRGKE</sequence>